<dbReference type="PROSITE" id="PS50109">
    <property type="entry name" value="HIS_KIN"/>
    <property type="match status" value="1"/>
</dbReference>
<dbReference type="PANTHER" id="PTHR24421:SF61">
    <property type="entry name" value="OXYGEN SENSOR HISTIDINE KINASE NREB"/>
    <property type="match status" value="1"/>
</dbReference>
<accession>A0ABV8AEU2</accession>
<keyword evidence="3" id="KW-0902">Two-component regulatory system</keyword>
<dbReference type="Proteomes" id="UP001595812">
    <property type="component" value="Unassembled WGS sequence"/>
</dbReference>
<comment type="caution">
    <text evidence="7">The sequence shown here is derived from an EMBL/GenBank/DDBJ whole genome shotgun (WGS) entry which is preliminary data.</text>
</comment>
<evidence type="ECO:0000256" key="4">
    <source>
        <dbReference type="PROSITE-ProRule" id="PRU00339"/>
    </source>
</evidence>
<keyword evidence="5" id="KW-0812">Transmembrane</keyword>
<evidence type="ECO:0000313" key="7">
    <source>
        <dbReference type="EMBL" id="MFC3876611.1"/>
    </source>
</evidence>
<dbReference type="Pfam" id="PF02518">
    <property type="entry name" value="HATPase_c"/>
    <property type="match status" value="1"/>
</dbReference>
<gene>
    <name evidence="7" type="ORF">ACFOSX_05140</name>
</gene>
<dbReference type="Gene3D" id="1.25.40.10">
    <property type="entry name" value="Tetratricopeptide repeat domain"/>
    <property type="match status" value="2"/>
</dbReference>
<dbReference type="InterPro" id="IPR011990">
    <property type="entry name" value="TPR-like_helical_dom_sf"/>
</dbReference>
<keyword evidence="5" id="KW-1133">Transmembrane helix</keyword>
<organism evidence="7 8">
    <name type="scientific">Winogradskyella maritima</name>
    <dbReference type="NCBI Taxonomy" id="1517766"/>
    <lineage>
        <taxon>Bacteria</taxon>
        <taxon>Pseudomonadati</taxon>
        <taxon>Bacteroidota</taxon>
        <taxon>Flavobacteriia</taxon>
        <taxon>Flavobacteriales</taxon>
        <taxon>Flavobacteriaceae</taxon>
        <taxon>Winogradskyella</taxon>
    </lineage>
</organism>
<dbReference type="InterPro" id="IPR005467">
    <property type="entry name" value="His_kinase_dom"/>
</dbReference>
<reference evidence="8" key="1">
    <citation type="journal article" date="2019" name="Int. J. Syst. Evol. Microbiol.">
        <title>The Global Catalogue of Microorganisms (GCM) 10K type strain sequencing project: providing services to taxonomists for standard genome sequencing and annotation.</title>
        <authorList>
            <consortium name="The Broad Institute Genomics Platform"/>
            <consortium name="The Broad Institute Genome Sequencing Center for Infectious Disease"/>
            <person name="Wu L."/>
            <person name="Ma J."/>
        </authorList>
    </citation>
    <scope>NUCLEOTIDE SEQUENCE [LARGE SCALE GENOMIC DNA]</scope>
    <source>
        <strain evidence="8">CECT 8979</strain>
    </source>
</reference>
<protein>
    <submittedName>
        <fullName evidence="7">Sensor histidine kinase</fullName>
    </submittedName>
</protein>
<dbReference type="EMBL" id="JBHSAT010000004">
    <property type="protein sequence ID" value="MFC3876611.1"/>
    <property type="molecule type" value="Genomic_DNA"/>
</dbReference>
<evidence type="ECO:0000256" key="3">
    <source>
        <dbReference type="ARBA" id="ARBA00023012"/>
    </source>
</evidence>
<sequence>MLNRFGVLLLTFITGCVYSQDSGQLSRIIELRNLSSDEAYDQSERIKYAKEASLLSEQINIDSTLLISNRNLALLYKNFELIDDWVSVNKSNLLLAKKINDSLALGAIHYNLGLNNHFYQYEYDSAYYHYLNSIKFYDALSAKKNLIASMHLFMASMQHDEKDYIGAEENAITALRLFESFEKTESNLDNIWSLFNLLGIISLDLERYDEALEYHEQAINIANRMDDGGYNETISINNQASVYRELFIYDKAIELYNELIELREEYEPYDPTFYPLIIDNLAYTKVLAGETDDNNIQSLFYEAYRISDSLNDPTTKLAISIDLSKYYQNRKIQDSSLKFALQSNKIAKEISDNDLLLESMLVLSDLYEGEKGKTYLREHIALKDSLQTIERNKVNKFARIELETDKLEAENEQINKERRYLFLLSIGLLLTGILVYVIITQRAKNKELRLMQDQQKANEEIYNLMLGQQDKVDEARAQEKIRVSKELHDGILGRLFGTRLSLDSLNFVDGKDAIKSRTGYIDQLKGIEEDIRKISHELNTDFVSGSGFMDIVSELIDTQSQAYGLQSSFNYTDDISWEIMSNKSKINIYRIIQESMQNIYKHADAQRIDISISLKKDVICLEIVDDGKGFDTSRGKRGIGLKNMTSRATEINGNLDVISSPGNGATVDVKIPYNL</sequence>
<feature type="domain" description="Histidine kinase" evidence="6">
    <location>
        <begin position="588"/>
        <end position="675"/>
    </location>
</feature>
<dbReference type="SUPFAM" id="SSF48452">
    <property type="entry name" value="TPR-like"/>
    <property type="match status" value="1"/>
</dbReference>
<dbReference type="PANTHER" id="PTHR24421">
    <property type="entry name" value="NITRATE/NITRITE SENSOR PROTEIN NARX-RELATED"/>
    <property type="match status" value="1"/>
</dbReference>
<feature type="transmembrane region" description="Helical" evidence="5">
    <location>
        <begin position="420"/>
        <end position="439"/>
    </location>
</feature>
<dbReference type="InterPro" id="IPR050482">
    <property type="entry name" value="Sensor_HK_TwoCompSys"/>
</dbReference>
<evidence type="ECO:0000256" key="2">
    <source>
        <dbReference type="ARBA" id="ARBA00022777"/>
    </source>
</evidence>
<feature type="repeat" description="TPR" evidence="4">
    <location>
        <begin position="192"/>
        <end position="225"/>
    </location>
</feature>
<evidence type="ECO:0000256" key="1">
    <source>
        <dbReference type="ARBA" id="ARBA00022679"/>
    </source>
</evidence>
<keyword evidence="8" id="KW-1185">Reference proteome</keyword>
<dbReference type="PROSITE" id="PS50005">
    <property type="entry name" value="TPR"/>
    <property type="match status" value="1"/>
</dbReference>
<dbReference type="PROSITE" id="PS51257">
    <property type="entry name" value="PROKAR_LIPOPROTEIN"/>
    <property type="match status" value="1"/>
</dbReference>
<dbReference type="InterPro" id="IPR019734">
    <property type="entry name" value="TPR_rpt"/>
</dbReference>
<dbReference type="InterPro" id="IPR003594">
    <property type="entry name" value="HATPase_dom"/>
</dbReference>
<dbReference type="RefSeq" id="WP_386097679.1">
    <property type="nucleotide sequence ID" value="NZ_JBHSAT010000004.1"/>
</dbReference>
<dbReference type="SUPFAM" id="SSF55874">
    <property type="entry name" value="ATPase domain of HSP90 chaperone/DNA topoisomerase II/histidine kinase"/>
    <property type="match status" value="1"/>
</dbReference>
<name>A0ABV8AEU2_9FLAO</name>
<evidence type="ECO:0000256" key="5">
    <source>
        <dbReference type="SAM" id="Phobius"/>
    </source>
</evidence>
<proteinExistence type="predicted"/>
<keyword evidence="5" id="KW-0472">Membrane</keyword>
<dbReference type="Pfam" id="PF13424">
    <property type="entry name" value="TPR_12"/>
    <property type="match status" value="1"/>
</dbReference>
<dbReference type="SMART" id="SM00028">
    <property type="entry name" value="TPR"/>
    <property type="match status" value="3"/>
</dbReference>
<dbReference type="Gene3D" id="3.30.565.10">
    <property type="entry name" value="Histidine kinase-like ATPase, C-terminal domain"/>
    <property type="match status" value="1"/>
</dbReference>
<keyword evidence="1" id="KW-0808">Transferase</keyword>
<keyword evidence="4" id="KW-0802">TPR repeat</keyword>
<dbReference type="InterPro" id="IPR036890">
    <property type="entry name" value="HATPase_C_sf"/>
</dbReference>
<dbReference type="CDD" id="cd16917">
    <property type="entry name" value="HATPase_UhpB-NarQ-NarX-like"/>
    <property type="match status" value="1"/>
</dbReference>
<keyword evidence="2 7" id="KW-0418">Kinase</keyword>
<evidence type="ECO:0000313" key="8">
    <source>
        <dbReference type="Proteomes" id="UP001595812"/>
    </source>
</evidence>
<evidence type="ECO:0000259" key="6">
    <source>
        <dbReference type="PROSITE" id="PS50109"/>
    </source>
</evidence>
<dbReference type="SMART" id="SM00387">
    <property type="entry name" value="HATPase_c"/>
    <property type="match status" value="1"/>
</dbReference>
<dbReference type="GO" id="GO:0016301">
    <property type="term" value="F:kinase activity"/>
    <property type="evidence" value="ECO:0007669"/>
    <property type="project" value="UniProtKB-KW"/>
</dbReference>